<protein>
    <recommendedName>
        <fullName evidence="7">Nudix hydrolase domain-containing protein</fullName>
    </recommendedName>
</protein>
<dbReference type="PROSITE" id="PS51462">
    <property type="entry name" value="NUDIX"/>
    <property type="match status" value="1"/>
</dbReference>
<dbReference type="PANTHER" id="PTHR43046:SF12">
    <property type="entry name" value="GDP-MANNOSE MANNOSYL HYDROLASE"/>
    <property type="match status" value="1"/>
</dbReference>
<comment type="cofactor">
    <cofactor evidence="1">
        <name>Mg(2+)</name>
        <dbReference type="ChEBI" id="CHEBI:18420"/>
    </cofactor>
</comment>
<evidence type="ECO:0000256" key="5">
    <source>
        <dbReference type="RuleBase" id="RU003476"/>
    </source>
</evidence>
<dbReference type="SUPFAM" id="SSF55811">
    <property type="entry name" value="Nudix"/>
    <property type="match status" value="1"/>
</dbReference>
<evidence type="ECO:0000256" key="3">
    <source>
        <dbReference type="ARBA" id="ARBA00022801"/>
    </source>
</evidence>
<comment type="caution">
    <text evidence="8">The sequence shown here is derived from an EMBL/GenBank/DDBJ whole genome shotgun (WGS) entry which is preliminary data.</text>
</comment>
<evidence type="ECO:0000313" key="9">
    <source>
        <dbReference type="Proteomes" id="UP000650511"/>
    </source>
</evidence>
<dbReference type="Proteomes" id="UP000650511">
    <property type="component" value="Unassembled WGS sequence"/>
</dbReference>
<organism evidence="8 9">
    <name type="scientific">Egicoccus halophilus</name>
    <dbReference type="NCBI Taxonomy" id="1670830"/>
    <lineage>
        <taxon>Bacteria</taxon>
        <taxon>Bacillati</taxon>
        <taxon>Actinomycetota</taxon>
        <taxon>Nitriliruptoria</taxon>
        <taxon>Egicoccales</taxon>
        <taxon>Egicoccaceae</taxon>
        <taxon>Egicoccus</taxon>
    </lineage>
</organism>
<keyword evidence="9" id="KW-1185">Reference proteome</keyword>
<dbReference type="InterPro" id="IPR000086">
    <property type="entry name" value="NUDIX_hydrolase_dom"/>
</dbReference>
<evidence type="ECO:0000256" key="2">
    <source>
        <dbReference type="ARBA" id="ARBA00005582"/>
    </source>
</evidence>
<dbReference type="InterPro" id="IPR020084">
    <property type="entry name" value="NUDIX_hydrolase_CS"/>
</dbReference>
<reference evidence="8" key="1">
    <citation type="journal article" date="2014" name="Int. J. Syst. Evol. Microbiol.">
        <title>Complete genome sequence of Corynebacterium casei LMG S-19264T (=DSM 44701T), isolated from a smear-ripened cheese.</title>
        <authorList>
            <consortium name="US DOE Joint Genome Institute (JGI-PGF)"/>
            <person name="Walter F."/>
            <person name="Albersmeier A."/>
            <person name="Kalinowski J."/>
            <person name="Ruckert C."/>
        </authorList>
    </citation>
    <scope>NUCLEOTIDE SEQUENCE</scope>
    <source>
        <strain evidence="8">CGMCC 1.14988</strain>
    </source>
</reference>
<dbReference type="Gene3D" id="3.90.79.10">
    <property type="entry name" value="Nucleoside Triphosphate Pyrophosphohydrolase"/>
    <property type="match status" value="1"/>
</dbReference>
<accession>A0A8J3ACP8</accession>
<dbReference type="InterPro" id="IPR020476">
    <property type="entry name" value="Nudix_hydrolase"/>
</dbReference>
<comment type="similarity">
    <text evidence="2 5">Belongs to the Nudix hydrolase family.</text>
</comment>
<feature type="compositionally biased region" description="Basic and acidic residues" evidence="6">
    <location>
        <begin position="1"/>
        <end position="17"/>
    </location>
</feature>
<dbReference type="PRINTS" id="PR00502">
    <property type="entry name" value="NUDIXFAMILY"/>
</dbReference>
<dbReference type="PROSITE" id="PS00893">
    <property type="entry name" value="NUDIX_BOX"/>
    <property type="match status" value="1"/>
</dbReference>
<gene>
    <name evidence="8" type="ORF">GCM10011354_31390</name>
</gene>
<dbReference type="EMBL" id="BMHA01000013">
    <property type="protein sequence ID" value="GGI08899.1"/>
    <property type="molecule type" value="Genomic_DNA"/>
</dbReference>
<evidence type="ECO:0000259" key="7">
    <source>
        <dbReference type="PROSITE" id="PS51462"/>
    </source>
</evidence>
<dbReference type="Pfam" id="PF00293">
    <property type="entry name" value="NUDIX"/>
    <property type="match status" value="1"/>
</dbReference>
<reference evidence="8" key="2">
    <citation type="submission" date="2020-09" db="EMBL/GenBank/DDBJ databases">
        <authorList>
            <person name="Sun Q."/>
            <person name="Zhou Y."/>
        </authorList>
    </citation>
    <scope>NUCLEOTIDE SEQUENCE</scope>
    <source>
        <strain evidence="8">CGMCC 1.14988</strain>
    </source>
</reference>
<proteinExistence type="inferred from homology"/>
<feature type="domain" description="Nudix hydrolase" evidence="7">
    <location>
        <begin position="112"/>
        <end position="249"/>
    </location>
</feature>
<feature type="region of interest" description="Disordered" evidence="6">
    <location>
        <begin position="1"/>
        <end position="23"/>
    </location>
</feature>
<evidence type="ECO:0000313" key="8">
    <source>
        <dbReference type="EMBL" id="GGI08899.1"/>
    </source>
</evidence>
<evidence type="ECO:0000256" key="4">
    <source>
        <dbReference type="ARBA" id="ARBA00022842"/>
    </source>
</evidence>
<dbReference type="PANTHER" id="PTHR43046">
    <property type="entry name" value="GDP-MANNOSE MANNOSYL HYDROLASE"/>
    <property type="match status" value="1"/>
</dbReference>
<dbReference type="RefSeq" id="WP_205745434.1">
    <property type="nucleotide sequence ID" value="NZ_BMHA01000013.1"/>
</dbReference>
<keyword evidence="4" id="KW-0460">Magnesium</keyword>
<sequence>MSDDPHDPDPRSPDRVPPRAGLRARAVHRVTPDDVGRRVSVRHLVPDADRGPVPTDVVGRLLAMDDDVLLLVDREHRLQVVDAAGVLASRVVPPHPRLPAEPEGVGTRERPLERQAARVVVLDPLERLLLVAHAPSTTRRVWTAPGGGLEPGESHEQAAVRELREELGIEVELGPWVWWRRVSFAFRGLWLDQAERWFLARAEVDVAAAPLDDLGAVEARWWTLDELSTTPELLAPAALPQHLVTLLADGPPAEPVDVGS</sequence>
<dbReference type="GO" id="GO:0016787">
    <property type="term" value="F:hydrolase activity"/>
    <property type="evidence" value="ECO:0007669"/>
    <property type="project" value="UniProtKB-KW"/>
</dbReference>
<dbReference type="InterPro" id="IPR015797">
    <property type="entry name" value="NUDIX_hydrolase-like_dom_sf"/>
</dbReference>
<evidence type="ECO:0000256" key="1">
    <source>
        <dbReference type="ARBA" id="ARBA00001946"/>
    </source>
</evidence>
<dbReference type="AlphaFoldDB" id="A0A8J3ACP8"/>
<keyword evidence="3 5" id="KW-0378">Hydrolase</keyword>
<evidence type="ECO:0000256" key="6">
    <source>
        <dbReference type="SAM" id="MobiDB-lite"/>
    </source>
</evidence>
<dbReference type="CDD" id="cd04685">
    <property type="entry name" value="NUDIX_Hydrolase"/>
    <property type="match status" value="1"/>
</dbReference>
<name>A0A8J3ACP8_9ACTN</name>